<keyword evidence="8" id="KW-0347">Helicase</keyword>
<dbReference type="GO" id="GO:0016787">
    <property type="term" value="F:hydrolase activity"/>
    <property type="evidence" value="ECO:0007669"/>
    <property type="project" value="UniProtKB-KW"/>
</dbReference>
<dbReference type="PANTHER" id="PTHR12604">
    <property type="entry name" value="KU AUTOANTIGEN DNA HELICASE"/>
    <property type="match status" value="1"/>
</dbReference>
<feature type="domain" description="VWFA" evidence="18">
    <location>
        <begin position="28"/>
        <end position="231"/>
    </location>
</feature>
<dbReference type="PIRSF" id="PIRSF003033">
    <property type="entry name" value="Ku70"/>
    <property type="match status" value="1"/>
</dbReference>
<dbReference type="Proteomes" id="UP000677054">
    <property type="component" value="Unassembled WGS sequence"/>
</dbReference>
<dbReference type="SMART" id="SM00559">
    <property type="entry name" value="Ku78"/>
    <property type="match status" value="1"/>
</dbReference>
<dbReference type="PANTHER" id="PTHR12604:SF2">
    <property type="entry name" value="X-RAY REPAIR CROSS-COMPLEMENTING PROTEIN 6"/>
    <property type="match status" value="1"/>
</dbReference>
<evidence type="ECO:0000256" key="7">
    <source>
        <dbReference type="ARBA" id="ARBA00022801"/>
    </source>
</evidence>
<dbReference type="GO" id="GO:0003684">
    <property type="term" value="F:damaged DNA binding"/>
    <property type="evidence" value="ECO:0007669"/>
    <property type="project" value="InterPro"/>
</dbReference>
<dbReference type="GO" id="GO:0006310">
    <property type="term" value="P:DNA recombination"/>
    <property type="evidence" value="ECO:0007669"/>
    <property type="project" value="UniProtKB-KW"/>
</dbReference>
<evidence type="ECO:0000256" key="4">
    <source>
        <dbReference type="ARBA" id="ARBA00014630"/>
    </source>
</evidence>
<feature type="region of interest" description="Disordered" evidence="17">
    <location>
        <begin position="540"/>
        <end position="565"/>
    </location>
</feature>
<dbReference type="SUPFAM" id="SSF68906">
    <property type="entry name" value="SAP domain"/>
    <property type="match status" value="1"/>
</dbReference>
<dbReference type="AlphaFoldDB" id="A0A7R9A1W7"/>
<dbReference type="InterPro" id="IPR047087">
    <property type="entry name" value="KU70_core_dom"/>
</dbReference>
<comment type="subcellular location">
    <subcellularLocation>
        <location evidence="1">Nucleus</location>
    </subcellularLocation>
</comment>
<dbReference type="InterPro" id="IPR006165">
    <property type="entry name" value="Ku70"/>
</dbReference>
<evidence type="ECO:0000256" key="8">
    <source>
        <dbReference type="ARBA" id="ARBA00022806"/>
    </source>
</evidence>
<accession>A0A7R9A1W7</accession>
<keyword evidence="6" id="KW-0227">DNA damage</keyword>
<dbReference type="EMBL" id="CAJPEV010000361">
    <property type="protein sequence ID" value="CAG0884455.1"/>
    <property type="molecule type" value="Genomic_DNA"/>
</dbReference>
<dbReference type="GO" id="GO:0003678">
    <property type="term" value="F:DNA helicase activity"/>
    <property type="evidence" value="ECO:0007669"/>
    <property type="project" value="UniProtKB-EC"/>
</dbReference>
<name>A0A7R9A1W7_9CRUS</name>
<dbReference type="PROSITE" id="PS50234">
    <property type="entry name" value="VWFA"/>
    <property type="match status" value="1"/>
</dbReference>
<proteinExistence type="inferred from homology"/>
<dbReference type="GO" id="GO:0042162">
    <property type="term" value="F:telomeric DNA binding"/>
    <property type="evidence" value="ECO:0007669"/>
    <property type="project" value="InterPro"/>
</dbReference>
<keyword evidence="20" id="KW-1185">Reference proteome</keyword>
<evidence type="ECO:0000256" key="17">
    <source>
        <dbReference type="SAM" id="MobiDB-lite"/>
    </source>
</evidence>
<dbReference type="InterPro" id="IPR036465">
    <property type="entry name" value="vWFA_dom_sf"/>
</dbReference>
<dbReference type="InterPro" id="IPR027388">
    <property type="entry name" value="Ku70_bridge/pillars_dom_sf"/>
</dbReference>
<evidence type="ECO:0000313" key="20">
    <source>
        <dbReference type="Proteomes" id="UP000677054"/>
    </source>
</evidence>
<dbReference type="CDD" id="cd01458">
    <property type="entry name" value="vWA_ku"/>
    <property type="match status" value="1"/>
</dbReference>
<dbReference type="Pfam" id="PF03731">
    <property type="entry name" value="Ku_N"/>
    <property type="match status" value="1"/>
</dbReference>
<dbReference type="Gene3D" id="2.40.290.10">
    <property type="match status" value="1"/>
</dbReference>
<dbReference type="SUPFAM" id="SSF53300">
    <property type="entry name" value="vWA-like"/>
    <property type="match status" value="1"/>
</dbReference>
<dbReference type="CDD" id="cd00788">
    <property type="entry name" value="KU70"/>
    <property type="match status" value="1"/>
</dbReference>
<organism evidence="19">
    <name type="scientific">Darwinula stevensoni</name>
    <dbReference type="NCBI Taxonomy" id="69355"/>
    <lineage>
        <taxon>Eukaryota</taxon>
        <taxon>Metazoa</taxon>
        <taxon>Ecdysozoa</taxon>
        <taxon>Arthropoda</taxon>
        <taxon>Crustacea</taxon>
        <taxon>Oligostraca</taxon>
        <taxon>Ostracoda</taxon>
        <taxon>Podocopa</taxon>
        <taxon>Podocopida</taxon>
        <taxon>Darwinulocopina</taxon>
        <taxon>Darwinuloidea</taxon>
        <taxon>Darwinulidae</taxon>
        <taxon>Darwinula</taxon>
    </lineage>
</organism>
<dbReference type="EMBL" id="LR899878">
    <property type="protein sequence ID" value="CAD7243068.1"/>
    <property type="molecule type" value="Genomic_DNA"/>
</dbReference>
<dbReference type="Pfam" id="PF02735">
    <property type="entry name" value="Ku"/>
    <property type="match status" value="1"/>
</dbReference>
<dbReference type="FunFam" id="3.40.50.410:FF:000080">
    <property type="entry name" value="X-ray repair-complementing defective repair in Chinese hamster cells 6"/>
    <property type="match status" value="1"/>
</dbReference>
<dbReference type="Gene3D" id="3.40.50.410">
    <property type="entry name" value="von Willebrand factor, type A domain"/>
    <property type="match status" value="1"/>
</dbReference>
<keyword evidence="12" id="KW-0234">DNA repair</keyword>
<sequence>MQLSQILGDEDDGEQGEEEVTKLYGRDGLVFLLDATASMFEPLLSGADEAIKQCLECVKRTLMNKIISSDSDLVGVVLFGTEKSKNIYNFEHVLVLVDLSCPSADSIKKVESFLDVKKLANEFGHSQAFLLSDALWICQHMFNNSKMKFATRRVMIFTRNDDPHASDPQKQRQARMRAEDLRESGIHIELLALGKGFNHSQFYNTIVQEPEDQQYAHAQISERLEELLSQIKRRIHKKRIVSHLRFELGPQLKMAVTNYMLARRMRKPGPVKLERETNHELRTRTVSFLEDTGEFLLPSDVVKFQEYGGRRIKFSRDDARHMKEVMPPGIRLVGFRPKADLKAEHYVHPASFIYPDEETVKGSTCLFRALMNQCIAKDVVAICWFVPRKGVSARLVALIPQEEVCNPQGIQQIPPGFHVIPLPFANDLREVPPERRSTEDDGMHTEEIEDMVEAAKMMIKKLRFRFNPDDFEDPVLQTHWRNIEALALNRDSVESINDLTVPVVEDMDHRAGEQMEEFQKLTNPAGIDFVRAAAFKKGATKRKAGETSSNQPAKRPVSSDEVQEAVRHGHVEKMTVAQLKDFLISEGVKVDSHLRKADLIACLYKHLGIQPIP</sequence>
<evidence type="ECO:0000256" key="16">
    <source>
        <dbReference type="PIRSR" id="PIRSR003033-1"/>
    </source>
</evidence>
<dbReference type="SUPFAM" id="SSF100939">
    <property type="entry name" value="SPOC domain-like"/>
    <property type="match status" value="1"/>
</dbReference>
<feature type="active site" description="Schiff-base intermediate with DNA; for 5'-deoxyribose-5-phosphate lyase activity" evidence="16">
    <location>
        <position position="22"/>
    </location>
</feature>
<protein>
    <recommendedName>
        <fullName evidence="4">ATP-dependent DNA helicase 2 subunit 1</fullName>
        <ecNumber evidence="3">3.6.4.12</ecNumber>
    </recommendedName>
</protein>
<keyword evidence="11" id="KW-0233">DNA recombination</keyword>
<evidence type="ECO:0000313" key="19">
    <source>
        <dbReference type="EMBL" id="CAD7243068.1"/>
    </source>
</evidence>
<keyword evidence="13" id="KW-0539">Nucleus</keyword>
<dbReference type="Gene3D" id="4.10.970.10">
    <property type="entry name" value="Ku70, bridge and pillars"/>
    <property type="match status" value="1"/>
</dbReference>
<dbReference type="InterPro" id="IPR036361">
    <property type="entry name" value="SAP_dom_sf"/>
</dbReference>
<keyword evidence="9" id="KW-0067">ATP-binding</keyword>
<keyword evidence="5" id="KW-0547">Nucleotide-binding</keyword>
<evidence type="ECO:0000256" key="11">
    <source>
        <dbReference type="ARBA" id="ARBA00023172"/>
    </source>
</evidence>
<gene>
    <name evidence="19" type="ORF">DSTB1V02_LOCUS3003</name>
</gene>
<evidence type="ECO:0000256" key="9">
    <source>
        <dbReference type="ARBA" id="ARBA00022840"/>
    </source>
</evidence>
<evidence type="ECO:0000256" key="13">
    <source>
        <dbReference type="ARBA" id="ARBA00023242"/>
    </source>
</evidence>
<evidence type="ECO:0000256" key="6">
    <source>
        <dbReference type="ARBA" id="ARBA00022763"/>
    </source>
</evidence>
<evidence type="ECO:0000256" key="14">
    <source>
        <dbReference type="ARBA" id="ARBA00047995"/>
    </source>
</evidence>
<dbReference type="NCBIfam" id="TIGR00578">
    <property type="entry name" value="ku70"/>
    <property type="match status" value="1"/>
</dbReference>
<dbReference type="FunFam" id="2.40.290.10:FF:000001">
    <property type="entry name" value="X-ray repair cross complementing 6"/>
    <property type="match status" value="1"/>
</dbReference>
<dbReference type="InterPro" id="IPR002035">
    <property type="entry name" value="VWF_A"/>
</dbReference>
<dbReference type="GO" id="GO:0006303">
    <property type="term" value="P:double-strand break repair via nonhomologous end joining"/>
    <property type="evidence" value="ECO:0007669"/>
    <property type="project" value="InterPro"/>
</dbReference>
<dbReference type="InterPro" id="IPR016194">
    <property type="entry name" value="SPOC-like_C_dom_sf"/>
</dbReference>
<evidence type="ECO:0000256" key="12">
    <source>
        <dbReference type="ARBA" id="ARBA00023204"/>
    </source>
</evidence>
<comment type="catalytic activity">
    <reaction evidence="14">
        <text>ATP + H2O = ADP + phosphate + H(+)</text>
        <dbReference type="Rhea" id="RHEA:13065"/>
        <dbReference type="ChEBI" id="CHEBI:15377"/>
        <dbReference type="ChEBI" id="CHEBI:15378"/>
        <dbReference type="ChEBI" id="CHEBI:30616"/>
        <dbReference type="ChEBI" id="CHEBI:43474"/>
        <dbReference type="ChEBI" id="CHEBI:456216"/>
        <dbReference type="EC" id="3.6.4.12"/>
    </reaction>
</comment>
<evidence type="ECO:0000256" key="1">
    <source>
        <dbReference type="ARBA" id="ARBA00004123"/>
    </source>
</evidence>
<evidence type="ECO:0000256" key="10">
    <source>
        <dbReference type="ARBA" id="ARBA00023125"/>
    </source>
</evidence>
<dbReference type="InterPro" id="IPR006164">
    <property type="entry name" value="DNA_bd_Ku70/Ku80"/>
</dbReference>
<dbReference type="Pfam" id="PF03730">
    <property type="entry name" value="Ku_C"/>
    <property type="match status" value="1"/>
</dbReference>
<dbReference type="InterPro" id="IPR005161">
    <property type="entry name" value="Ku_N"/>
</dbReference>
<dbReference type="OrthoDB" id="3249161at2759"/>
<keyword evidence="7" id="KW-0378">Hydrolase</keyword>
<dbReference type="GO" id="GO:0003690">
    <property type="term" value="F:double-stranded DNA binding"/>
    <property type="evidence" value="ECO:0007669"/>
    <property type="project" value="TreeGrafter"/>
</dbReference>
<evidence type="ECO:0000259" key="18">
    <source>
        <dbReference type="PROSITE" id="PS50234"/>
    </source>
</evidence>
<dbReference type="GO" id="GO:0043564">
    <property type="term" value="C:Ku70:Ku80 complex"/>
    <property type="evidence" value="ECO:0007669"/>
    <property type="project" value="InterPro"/>
</dbReference>
<evidence type="ECO:0000256" key="3">
    <source>
        <dbReference type="ARBA" id="ARBA00012551"/>
    </source>
</evidence>
<dbReference type="GO" id="GO:0005524">
    <property type="term" value="F:ATP binding"/>
    <property type="evidence" value="ECO:0007669"/>
    <property type="project" value="UniProtKB-KW"/>
</dbReference>
<dbReference type="Gene3D" id="1.10.720.30">
    <property type="entry name" value="SAP domain"/>
    <property type="match status" value="1"/>
</dbReference>
<dbReference type="InterPro" id="IPR005160">
    <property type="entry name" value="Ku_C"/>
</dbReference>
<keyword evidence="10" id="KW-0238">DNA-binding</keyword>
<dbReference type="EC" id="3.6.4.12" evidence="3"/>
<dbReference type="GO" id="GO:0000723">
    <property type="term" value="P:telomere maintenance"/>
    <property type="evidence" value="ECO:0007669"/>
    <property type="project" value="InterPro"/>
</dbReference>
<evidence type="ECO:0000256" key="2">
    <source>
        <dbReference type="ARBA" id="ARBA00005240"/>
    </source>
</evidence>
<reference evidence="19" key="1">
    <citation type="submission" date="2020-11" db="EMBL/GenBank/DDBJ databases">
        <authorList>
            <person name="Tran Van P."/>
        </authorList>
    </citation>
    <scope>NUCLEOTIDE SEQUENCE</scope>
</reference>
<comment type="subunit">
    <text evidence="15">Heterodimer of a 70 kDa and a 80 kDa subunit.</text>
</comment>
<evidence type="ECO:0000256" key="5">
    <source>
        <dbReference type="ARBA" id="ARBA00022741"/>
    </source>
</evidence>
<comment type="similarity">
    <text evidence="2">Belongs to the ku70 family.</text>
</comment>
<dbReference type="Gene3D" id="1.10.1600.10">
    <property type="match status" value="1"/>
</dbReference>
<evidence type="ECO:0000256" key="15">
    <source>
        <dbReference type="ARBA" id="ARBA00065167"/>
    </source>
</evidence>